<reference evidence="8 9" key="1">
    <citation type="submission" date="2020-07" db="EMBL/GenBank/DDBJ databases">
        <title>Sequencing the genomes of 1000 actinobacteria strains.</title>
        <authorList>
            <person name="Klenk H.-P."/>
        </authorList>
    </citation>
    <scope>NUCLEOTIDE SEQUENCE [LARGE SCALE GENOMIC DNA]</scope>
    <source>
        <strain evidence="8 9">DSM 103164</strain>
    </source>
</reference>
<keyword evidence="9" id="KW-1185">Reference proteome</keyword>
<gene>
    <name evidence="8" type="ORF">GGQ54_001656</name>
</gene>
<feature type="domain" description="Type II secretion system protein GspF" evidence="7">
    <location>
        <begin position="112"/>
        <end position="237"/>
    </location>
</feature>
<feature type="transmembrane region" description="Helical" evidence="6">
    <location>
        <begin position="253"/>
        <end position="272"/>
    </location>
</feature>
<dbReference type="Proteomes" id="UP000527616">
    <property type="component" value="Unassembled WGS sequence"/>
</dbReference>
<evidence type="ECO:0000313" key="8">
    <source>
        <dbReference type="EMBL" id="NYI71096.1"/>
    </source>
</evidence>
<proteinExistence type="predicted"/>
<name>A0A7Z0D8U7_9ACTN</name>
<dbReference type="GO" id="GO:0005886">
    <property type="term" value="C:plasma membrane"/>
    <property type="evidence" value="ECO:0007669"/>
    <property type="project" value="UniProtKB-SubCell"/>
</dbReference>
<evidence type="ECO:0000256" key="4">
    <source>
        <dbReference type="ARBA" id="ARBA00022989"/>
    </source>
</evidence>
<feature type="transmembrane region" description="Helical" evidence="6">
    <location>
        <begin position="65"/>
        <end position="95"/>
    </location>
</feature>
<evidence type="ECO:0000256" key="5">
    <source>
        <dbReference type="ARBA" id="ARBA00023136"/>
    </source>
</evidence>
<evidence type="ECO:0000256" key="3">
    <source>
        <dbReference type="ARBA" id="ARBA00022692"/>
    </source>
</evidence>
<evidence type="ECO:0000256" key="2">
    <source>
        <dbReference type="ARBA" id="ARBA00022475"/>
    </source>
</evidence>
<dbReference type="PANTHER" id="PTHR35007">
    <property type="entry name" value="INTEGRAL MEMBRANE PROTEIN-RELATED"/>
    <property type="match status" value="1"/>
</dbReference>
<evidence type="ECO:0000259" key="7">
    <source>
        <dbReference type="Pfam" id="PF00482"/>
    </source>
</evidence>
<dbReference type="RefSeq" id="WP_179444965.1">
    <property type="nucleotide sequence ID" value="NZ_JACBZS010000001.1"/>
</dbReference>
<evidence type="ECO:0000256" key="6">
    <source>
        <dbReference type="SAM" id="Phobius"/>
    </source>
</evidence>
<keyword evidence="2" id="KW-1003">Cell membrane</keyword>
<dbReference type="PANTHER" id="PTHR35007:SF3">
    <property type="entry name" value="POSSIBLE CONSERVED ALANINE RICH MEMBRANE PROTEIN"/>
    <property type="match status" value="1"/>
</dbReference>
<comment type="caution">
    <text evidence="8">The sequence shown here is derived from an EMBL/GenBank/DDBJ whole genome shotgun (WGS) entry which is preliminary data.</text>
</comment>
<dbReference type="InterPro" id="IPR018076">
    <property type="entry name" value="T2SS_GspF_dom"/>
</dbReference>
<evidence type="ECO:0000256" key="1">
    <source>
        <dbReference type="ARBA" id="ARBA00004651"/>
    </source>
</evidence>
<dbReference type="Pfam" id="PF00482">
    <property type="entry name" value="T2SSF"/>
    <property type="match status" value="1"/>
</dbReference>
<evidence type="ECO:0000313" key="9">
    <source>
        <dbReference type="Proteomes" id="UP000527616"/>
    </source>
</evidence>
<sequence>MSAVLVGVCGALVAAGLVAVIAGLRRTHIAPPAQRLSLEQRWARATRRPPGAAGRRRDRLLGAGLLLGLVVFAITGWVLAVPLVPLVVLVVPYLLGTPAQRDIIMMEALDRWVRTLATLIPTGKSVVDAVRAGRRQVPEAIAPEVERLIGRLDDRWAPEAALRAMADDLDSPDADSVVAALMLATRRGGTGATATLKALSDSIQDRLRARREIEAERAKPRVVVRQVTMITLIVLGASLLFGRDFLAPYATQIGQLIFAGLVAAYLGSMVMLRRLTNPPRRDRILVRRGSDREAVSAP</sequence>
<protein>
    <submittedName>
        <fullName evidence="8">Flp pilus assembly protein TadB</fullName>
    </submittedName>
</protein>
<dbReference type="AlphaFoldDB" id="A0A7Z0D8U7"/>
<keyword evidence="4 6" id="KW-1133">Transmembrane helix</keyword>
<accession>A0A7Z0D8U7</accession>
<feature type="transmembrane region" description="Helical" evidence="6">
    <location>
        <begin position="222"/>
        <end position="241"/>
    </location>
</feature>
<dbReference type="EMBL" id="JACBZS010000001">
    <property type="protein sequence ID" value="NYI71096.1"/>
    <property type="molecule type" value="Genomic_DNA"/>
</dbReference>
<comment type="subcellular location">
    <subcellularLocation>
        <location evidence="1">Cell membrane</location>
        <topology evidence="1">Multi-pass membrane protein</topology>
    </subcellularLocation>
</comment>
<keyword evidence="5 6" id="KW-0472">Membrane</keyword>
<organism evidence="8 9">
    <name type="scientific">Naumannella cuiyingiana</name>
    <dbReference type="NCBI Taxonomy" id="1347891"/>
    <lineage>
        <taxon>Bacteria</taxon>
        <taxon>Bacillati</taxon>
        <taxon>Actinomycetota</taxon>
        <taxon>Actinomycetes</taxon>
        <taxon>Propionibacteriales</taxon>
        <taxon>Propionibacteriaceae</taxon>
        <taxon>Naumannella</taxon>
    </lineage>
</organism>
<keyword evidence="3 6" id="KW-0812">Transmembrane</keyword>